<feature type="non-terminal residue" evidence="10">
    <location>
        <position position="266"/>
    </location>
</feature>
<dbReference type="InterPro" id="IPR050940">
    <property type="entry name" value="Actin_reg-Ser/Thr_kinase"/>
</dbReference>
<organism evidence="10 11">
    <name type="scientific">Rhodotorula graminis (strain WP1)</name>
    <dbReference type="NCBI Taxonomy" id="578459"/>
    <lineage>
        <taxon>Eukaryota</taxon>
        <taxon>Fungi</taxon>
        <taxon>Dikarya</taxon>
        <taxon>Basidiomycota</taxon>
        <taxon>Pucciniomycotina</taxon>
        <taxon>Microbotryomycetes</taxon>
        <taxon>Sporidiobolales</taxon>
        <taxon>Sporidiobolaceae</taxon>
        <taxon>Rhodotorula</taxon>
    </lineage>
</organism>
<keyword evidence="11" id="KW-1185">Reference proteome</keyword>
<name>A0A0P9EJT8_RHOGW</name>
<dbReference type="GO" id="GO:0004674">
    <property type="term" value="F:protein serine/threonine kinase activity"/>
    <property type="evidence" value="ECO:0007669"/>
    <property type="project" value="UniProtKB-KW"/>
</dbReference>
<dbReference type="GeneID" id="28974529"/>
<dbReference type="InterPro" id="IPR000719">
    <property type="entry name" value="Prot_kinase_dom"/>
</dbReference>
<evidence type="ECO:0000256" key="1">
    <source>
        <dbReference type="ARBA" id="ARBA00005843"/>
    </source>
</evidence>
<dbReference type="RefSeq" id="XP_018267973.1">
    <property type="nucleotide sequence ID" value="XM_018414081.1"/>
</dbReference>
<dbReference type="EMBL" id="KQ474090">
    <property type="protein sequence ID" value="KPV71924.1"/>
    <property type="molecule type" value="Genomic_DNA"/>
</dbReference>
<dbReference type="PROSITE" id="PS00107">
    <property type="entry name" value="PROTEIN_KINASE_ATP"/>
    <property type="match status" value="1"/>
</dbReference>
<comment type="similarity">
    <text evidence="1">Belongs to the protein kinase superfamily. TKL Ser/Thr protein kinase family.</text>
</comment>
<sequence length="266" mass="30214">WIRLGKGSFGCVYKGEYLGIEVAIKEVLPSTEYDVEKYLQREITLMQQARHPNIVQYLGLSLCSTVPDRPRILIISEFLPRGNLRQYILDRTLPFPWRLRISFAIDIARALAYLHSNNCMHRDLKGENLLVTSNERLKACDFGLARVAPGGGKEDEAWRRLTYCGTDGYMSPEILLGEAFDLKTDIFSLGVLFVEIASRQLASNHTFVRKLPDYGMSHDEVRGSVSSNCPRSFVDLALECCDVDPTKRPDTKSILRRLRGVEQEVL</sequence>
<dbReference type="Pfam" id="PF00069">
    <property type="entry name" value="Pkinase"/>
    <property type="match status" value="1"/>
</dbReference>
<protein>
    <recommendedName>
        <fullName evidence="9">Protein kinase domain-containing protein</fullName>
    </recommendedName>
</protein>
<dbReference type="InterPro" id="IPR011009">
    <property type="entry name" value="Kinase-like_dom_sf"/>
</dbReference>
<evidence type="ECO:0000256" key="7">
    <source>
        <dbReference type="PROSITE-ProRule" id="PRU10141"/>
    </source>
</evidence>
<evidence type="ECO:0000256" key="6">
    <source>
        <dbReference type="ARBA" id="ARBA00022840"/>
    </source>
</evidence>
<evidence type="ECO:0000256" key="8">
    <source>
        <dbReference type="RuleBase" id="RU000304"/>
    </source>
</evidence>
<dbReference type="PIRSF" id="PIRSF000654">
    <property type="entry name" value="Integrin-linked_kinase"/>
    <property type="match status" value="1"/>
</dbReference>
<dbReference type="GO" id="GO:0005524">
    <property type="term" value="F:ATP binding"/>
    <property type="evidence" value="ECO:0007669"/>
    <property type="project" value="UniProtKB-UniRule"/>
</dbReference>
<dbReference type="STRING" id="578459.A0A0P9EJT8"/>
<evidence type="ECO:0000256" key="2">
    <source>
        <dbReference type="ARBA" id="ARBA00022527"/>
    </source>
</evidence>
<dbReference type="OrthoDB" id="4062651at2759"/>
<dbReference type="Proteomes" id="UP000053890">
    <property type="component" value="Unassembled WGS sequence"/>
</dbReference>
<dbReference type="CDD" id="cd13999">
    <property type="entry name" value="STKc_MAP3K-like"/>
    <property type="match status" value="1"/>
</dbReference>
<feature type="domain" description="Protein kinase" evidence="9">
    <location>
        <begin position="1"/>
        <end position="266"/>
    </location>
</feature>
<evidence type="ECO:0000313" key="10">
    <source>
        <dbReference type="EMBL" id="KPV71924.1"/>
    </source>
</evidence>
<keyword evidence="3" id="KW-0808">Transferase</keyword>
<evidence type="ECO:0000256" key="3">
    <source>
        <dbReference type="ARBA" id="ARBA00022679"/>
    </source>
</evidence>
<dbReference type="PROSITE" id="PS50011">
    <property type="entry name" value="PROTEIN_KINASE_DOM"/>
    <property type="match status" value="1"/>
</dbReference>
<evidence type="ECO:0000313" key="11">
    <source>
        <dbReference type="Proteomes" id="UP000053890"/>
    </source>
</evidence>
<evidence type="ECO:0000259" key="9">
    <source>
        <dbReference type="PROSITE" id="PS50011"/>
    </source>
</evidence>
<keyword evidence="4 7" id="KW-0547">Nucleotide-binding</keyword>
<accession>A0A0P9EJT8</accession>
<dbReference type="SMART" id="SM00220">
    <property type="entry name" value="S_TKc"/>
    <property type="match status" value="1"/>
</dbReference>
<dbReference type="OMA" id="MNMIVPF"/>
<keyword evidence="6 7" id="KW-0067">ATP-binding</keyword>
<dbReference type="PANTHER" id="PTHR46485">
    <property type="entry name" value="LIM DOMAIN KINASE 1"/>
    <property type="match status" value="1"/>
</dbReference>
<evidence type="ECO:0000256" key="4">
    <source>
        <dbReference type="ARBA" id="ARBA00022741"/>
    </source>
</evidence>
<dbReference type="InterPro" id="IPR001245">
    <property type="entry name" value="Ser-Thr/Tyr_kinase_cat_dom"/>
</dbReference>
<dbReference type="InterPro" id="IPR008271">
    <property type="entry name" value="Ser/Thr_kinase_AS"/>
</dbReference>
<feature type="non-terminal residue" evidence="10">
    <location>
        <position position="1"/>
    </location>
</feature>
<dbReference type="SUPFAM" id="SSF56112">
    <property type="entry name" value="Protein kinase-like (PK-like)"/>
    <property type="match status" value="1"/>
</dbReference>
<dbReference type="PROSITE" id="PS00108">
    <property type="entry name" value="PROTEIN_KINASE_ST"/>
    <property type="match status" value="1"/>
</dbReference>
<evidence type="ECO:0000256" key="5">
    <source>
        <dbReference type="ARBA" id="ARBA00022777"/>
    </source>
</evidence>
<dbReference type="AlphaFoldDB" id="A0A0P9EJT8"/>
<dbReference type="InterPro" id="IPR017441">
    <property type="entry name" value="Protein_kinase_ATP_BS"/>
</dbReference>
<keyword evidence="5" id="KW-0418">Kinase</keyword>
<proteinExistence type="inferred from homology"/>
<feature type="binding site" evidence="7">
    <location>
        <position position="25"/>
    </location>
    <ligand>
        <name>ATP</name>
        <dbReference type="ChEBI" id="CHEBI:30616"/>
    </ligand>
</feature>
<dbReference type="PANTHER" id="PTHR46485:SF5">
    <property type="entry name" value="CENTER DIVIDER, ISOFORM A"/>
    <property type="match status" value="1"/>
</dbReference>
<gene>
    <name evidence="10" type="ORF">RHOBADRAFT_4257</name>
</gene>
<reference evidence="10 11" key="1">
    <citation type="journal article" date="2015" name="Front. Microbiol.">
        <title>Genome sequence of the plant growth promoting endophytic yeast Rhodotorula graminis WP1.</title>
        <authorList>
            <person name="Firrincieli A."/>
            <person name="Otillar R."/>
            <person name="Salamov A."/>
            <person name="Schmutz J."/>
            <person name="Khan Z."/>
            <person name="Redman R.S."/>
            <person name="Fleck N.D."/>
            <person name="Lindquist E."/>
            <person name="Grigoriev I.V."/>
            <person name="Doty S.L."/>
        </authorList>
    </citation>
    <scope>NUCLEOTIDE SEQUENCE [LARGE SCALE GENOMIC DNA]</scope>
    <source>
        <strain evidence="10 11">WP1</strain>
    </source>
</reference>
<dbReference type="PRINTS" id="PR00109">
    <property type="entry name" value="TYRKINASE"/>
</dbReference>
<keyword evidence="2 8" id="KW-0723">Serine/threonine-protein kinase</keyword>
<dbReference type="Gene3D" id="1.10.510.10">
    <property type="entry name" value="Transferase(Phosphotransferase) domain 1"/>
    <property type="match status" value="1"/>
</dbReference>
<dbReference type="Gene3D" id="3.30.200.20">
    <property type="entry name" value="Phosphorylase Kinase, domain 1"/>
    <property type="match status" value="1"/>
</dbReference>